<evidence type="ECO:0000256" key="1">
    <source>
        <dbReference type="ARBA" id="ARBA00013194"/>
    </source>
</evidence>
<evidence type="ECO:0000256" key="3">
    <source>
        <dbReference type="ARBA" id="ARBA00023235"/>
    </source>
</evidence>
<dbReference type="InterPro" id="IPR044665">
    <property type="entry name" value="E_coli_cyclophilin_A-like"/>
</dbReference>
<dbReference type="EC" id="5.2.1.8" evidence="1"/>
<evidence type="ECO:0000313" key="7">
    <source>
        <dbReference type="Proteomes" id="UP000199150"/>
    </source>
</evidence>
<keyword evidence="7" id="KW-1185">Reference proteome</keyword>
<name>A0A1G4SVX7_9CAUL</name>
<feature type="signal peptide" evidence="4">
    <location>
        <begin position="1"/>
        <end position="24"/>
    </location>
</feature>
<sequence length="298" mass="32133">MFKRLLLTGTAALFLIGAAPITQQGGATQASPQEVLDAAPASAWMTVSPDDLVVMTLADGHQVTYQLAPDFAPVHVANIRQLVRSGYFDGASILRVQDAYVVQWGRPDEDKTEAKGINPTPPAEYEFALPSGFKALPYRDAYAEQAGHVKSWPVASDGHTAWLIHCYGMIGVARDVAPDTGSGTQLYTAIGHAPRHLDRNLAVVGRVINGMEFLTDRPRGTEELGFYKDDSQRIKIVSAKMAADLPPAERPSFQVMDSDSPAFAAWIKARANRSGAFFVRPAGAVDICNAQAPVRTAQ</sequence>
<dbReference type="RefSeq" id="WP_090649674.1">
    <property type="nucleotide sequence ID" value="NZ_CBCRYE010000003.1"/>
</dbReference>
<evidence type="ECO:0000256" key="4">
    <source>
        <dbReference type="SAM" id="SignalP"/>
    </source>
</evidence>
<dbReference type="PANTHER" id="PTHR43246">
    <property type="entry name" value="PEPTIDYL-PROLYL CIS-TRANS ISOMERASE CYP38, CHLOROPLASTIC"/>
    <property type="match status" value="1"/>
</dbReference>
<dbReference type="AlphaFoldDB" id="A0A1G4SVX7"/>
<organism evidence="6 7">
    <name type="scientific">Asticcacaulis taihuensis</name>
    <dbReference type="NCBI Taxonomy" id="260084"/>
    <lineage>
        <taxon>Bacteria</taxon>
        <taxon>Pseudomonadati</taxon>
        <taxon>Pseudomonadota</taxon>
        <taxon>Alphaproteobacteria</taxon>
        <taxon>Caulobacterales</taxon>
        <taxon>Caulobacteraceae</taxon>
        <taxon>Asticcacaulis</taxon>
    </lineage>
</organism>
<dbReference type="InterPro" id="IPR029000">
    <property type="entry name" value="Cyclophilin-like_dom_sf"/>
</dbReference>
<dbReference type="STRING" id="260084.SAMN02927928_3022"/>
<evidence type="ECO:0000259" key="5">
    <source>
        <dbReference type="PROSITE" id="PS50072"/>
    </source>
</evidence>
<dbReference type="PROSITE" id="PS50072">
    <property type="entry name" value="CSA_PPIASE_2"/>
    <property type="match status" value="1"/>
</dbReference>
<dbReference type="Gene3D" id="2.40.100.10">
    <property type="entry name" value="Cyclophilin-like"/>
    <property type="match status" value="1"/>
</dbReference>
<accession>A0A1G4SVX7</accession>
<feature type="domain" description="PPIase cyclophilin-type" evidence="5">
    <location>
        <begin position="62"/>
        <end position="241"/>
    </location>
</feature>
<keyword evidence="2" id="KW-0697">Rotamase</keyword>
<dbReference type="GO" id="GO:0003755">
    <property type="term" value="F:peptidyl-prolyl cis-trans isomerase activity"/>
    <property type="evidence" value="ECO:0007669"/>
    <property type="project" value="UniProtKB-KW"/>
</dbReference>
<gene>
    <name evidence="6" type="ORF">SAMN02927928_3022</name>
</gene>
<evidence type="ECO:0000313" key="6">
    <source>
        <dbReference type="EMBL" id="SCW73097.1"/>
    </source>
</evidence>
<dbReference type="Proteomes" id="UP000199150">
    <property type="component" value="Unassembled WGS sequence"/>
</dbReference>
<dbReference type="EMBL" id="FMTS01000005">
    <property type="protein sequence ID" value="SCW73097.1"/>
    <property type="molecule type" value="Genomic_DNA"/>
</dbReference>
<protein>
    <recommendedName>
        <fullName evidence="1">peptidylprolyl isomerase</fullName>
        <ecNumber evidence="1">5.2.1.8</ecNumber>
    </recommendedName>
</protein>
<keyword evidence="3 6" id="KW-0413">Isomerase</keyword>
<dbReference type="OrthoDB" id="9807797at2"/>
<dbReference type="SUPFAM" id="SSF50891">
    <property type="entry name" value="Cyclophilin-like"/>
    <property type="match status" value="1"/>
</dbReference>
<feature type="chain" id="PRO_5011528324" description="peptidylprolyl isomerase" evidence="4">
    <location>
        <begin position="25"/>
        <end position="298"/>
    </location>
</feature>
<dbReference type="Pfam" id="PF00160">
    <property type="entry name" value="Pro_isomerase"/>
    <property type="match status" value="1"/>
</dbReference>
<proteinExistence type="predicted"/>
<evidence type="ECO:0000256" key="2">
    <source>
        <dbReference type="ARBA" id="ARBA00023110"/>
    </source>
</evidence>
<reference evidence="7" key="1">
    <citation type="submission" date="2016-10" db="EMBL/GenBank/DDBJ databases">
        <authorList>
            <person name="Varghese N."/>
            <person name="Submissions S."/>
        </authorList>
    </citation>
    <scope>NUCLEOTIDE SEQUENCE [LARGE SCALE GENOMIC DNA]</scope>
    <source>
        <strain evidence="7">CGMCC 1.3431</strain>
    </source>
</reference>
<keyword evidence="4" id="KW-0732">Signal</keyword>
<dbReference type="InterPro" id="IPR002130">
    <property type="entry name" value="Cyclophilin-type_PPIase_dom"/>
</dbReference>